<dbReference type="EMBL" id="DVHH01000023">
    <property type="protein sequence ID" value="HIR54163.1"/>
    <property type="molecule type" value="Genomic_DNA"/>
</dbReference>
<accession>A0A9D1DJW6</accession>
<feature type="transmembrane region" description="Helical" evidence="8">
    <location>
        <begin position="40"/>
        <end position="57"/>
    </location>
</feature>
<protein>
    <submittedName>
        <fullName evidence="9">AEC family transporter</fullName>
    </submittedName>
</protein>
<dbReference type="InterPro" id="IPR038770">
    <property type="entry name" value="Na+/solute_symporter_sf"/>
</dbReference>
<keyword evidence="3" id="KW-0813">Transport</keyword>
<gene>
    <name evidence="9" type="ORF">IAD36_00950</name>
</gene>
<comment type="subcellular location">
    <subcellularLocation>
        <location evidence="1">Cell membrane</location>
        <topology evidence="1">Multi-pass membrane protein</topology>
    </subcellularLocation>
</comment>
<feature type="transmembrane region" description="Helical" evidence="8">
    <location>
        <begin position="224"/>
        <end position="245"/>
    </location>
</feature>
<evidence type="ECO:0000256" key="6">
    <source>
        <dbReference type="ARBA" id="ARBA00022989"/>
    </source>
</evidence>
<proteinExistence type="inferred from homology"/>
<dbReference type="Pfam" id="PF03547">
    <property type="entry name" value="Mem_trans"/>
    <property type="match status" value="2"/>
</dbReference>
<evidence type="ECO:0000313" key="9">
    <source>
        <dbReference type="EMBL" id="HIR54163.1"/>
    </source>
</evidence>
<feature type="transmembrane region" description="Helical" evidence="8">
    <location>
        <begin position="63"/>
        <end position="88"/>
    </location>
</feature>
<keyword evidence="5 8" id="KW-0812">Transmembrane</keyword>
<feature type="transmembrane region" description="Helical" evidence="8">
    <location>
        <begin position="100"/>
        <end position="121"/>
    </location>
</feature>
<reference evidence="9" key="2">
    <citation type="journal article" date="2021" name="PeerJ">
        <title>Extensive microbial diversity within the chicken gut microbiome revealed by metagenomics and culture.</title>
        <authorList>
            <person name="Gilroy R."/>
            <person name="Ravi A."/>
            <person name="Getino M."/>
            <person name="Pursley I."/>
            <person name="Horton D.L."/>
            <person name="Alikhan N.F."/>
            <person name="Baker D."/>
            <person name="Gharbi K."/>
            <person name="Hall N."/>
            <person name="Watson M."/>
            <person name="Adriaenssens E.M."/>
            <person name="Foster-Nyarko E."/>
            <person name="Jarju S."/>
            <person name="Secka A."/>
            <person name="Antonio M."/>
            <person name="Oren A."/>
            <person name="Chaudhuri R.R."/>
            <person name="La Ragione R."/>
            <person name="Hildebrand F."/>
            <person name="Pallen M.J."/>
        </authorList>
    </citation>
    <scope>NUCLEOTIDE SEQUENCE</scope>
    <source>
        <strain evidence="9">ChiGjej3B3-7149</strain>
    </source>
</reference>
<feature type="transmembrane region" description="Helical" evidence="8">
    <location>
        <begin position="161"/>
        <end position="180"/>
    </location>
</feature>
<dbReference type="PANTHER" id="PTHR36838:SF1">
    <property type="entry name" value="SLR1864 PROTEIN"/>
    <property type="match status" value="1"/>
</dbReference>
<evidence type="ECO:0000256" key="4">
    <source>
        <dbReference type="ARBA" id="ARBA00022475"/>
    </source>
</evidence>
<reference evidence="9" key="1">
    <citation type="submission" date="2020-10" db="EMBL/GenBank/DDBJ databases">
        <authorList>
            <person name="Gilroy R."/>
        </authorList>
    </citation>
    <scope>NUCLEOTIDE SEQUENCE</scope>
    <source>
        <strain evidence="9">ChiGjej3B3-7149</strain>
    </source>
</reference>
<feature type="transmembrane region" description="Helical" evidence="8">
    <location>
        <begin position="284"/>
        <end position="303"/>
    </location>
</feature>
<keyword evidence="4" id="KW-1003">Cell membrane</keyword>
<feature type="transmembrane region" description="Helical" evidence="8">
    <location>
        <begin position="192"/>
        <end position="212"/>
    </location>
</feature>
<feature type="transmembrane region" description="Helical" evidence="8">
    <location>
        <begin position="127"/>
        <end position="149"/>
    </location>
</feature>
<feature type="transmembrane region" description="Helical" evidence="8">
    <location>
        <begin position="251"/>
        <end position="272"/>
    </location>
</feature>
<sequence length="304" mass="32260">MDMSQVVSQMGILVFIMVVGFVCAKIGLTGPEFNRRISGVVMNVLLVFTILYSVMNTDMEMDLAGVGFVTLCFVVMFAVMSTLGFLTAKLLRPGKERSGITFFAVTFANTVFLGFPVIEALYGADGIFIAAISNIPFNLMAYTVGLGAVRGGVKGLTVRKALAPPLVASLLAVLLFLSGIEVPKFVSDAFGTMSGATIPMSMLIVGTSLGSVSLKSAAGNWRVYAVVAIKLLVAPVVVWFVTRLFVTDEMLLGVTVILASAPTAMIATLFAIECGRDEGYASECVFIGTVLSAVTMPIMIWLLL</sequence>
<evidence type="ECO:0000256" key="7">
    <source>
        <dbReference type="ARBA" id="ARBA00023136"/>
    </source>
</evidence>
<dbReference type="Proteomes" id="UP000824238">
    <property type="component" value="Unassembled WGS sequence"/>
</dbReference>
<evidence type="ECO:0000256" key="5">
    <source>
        <dbReference type="ARBA" id="ARBA00022692"/>
    </source>
</evidence>
<evidence type="ECO:0000256" key="8">
    <source>
        <dbReference type="SAM" id="Phobius"/>
    </source>
</evidence>
<keyword evidence="6 8" id="KW-1133">Transmembrane helix</keyword>
<comment type="similarity">
    <text evidence="2">Belongs to the auxin efflux carrier (TC 2.A.69) family.</text>
</comment>
<name>A0A9D1DJW6_9FIRM</name>
<dbReference type="InterPro" id="IPR004776">
    <property type="entry name" value="Mem_transp_PIN-like"/>
</dbReference>
<organism evidence="9 10">
    <name type="scientific">Candidatus Scatomorpha intestinigallinarum</name>
    <dbReference type="NCBI Taxonomy" id="2840923"/>
    <lineage>
        <taxon>Bacteria</taxon>
        <taxon>Bacillati</taxon>
        <taxon>Bacillota</taxon>
        <taxon>Clostridia</taxon>
        <taxon>Eubacteriales</taxon>
        <taxon>Candidatus Scatomorpha</taxon>
    </lineage>
</organism>
<comment type="caution">
    <text evidence="9">The sequence shown here is derived from an EMBL/GenBank/DDBJ whole genome shotgun (WGS) entry which is preliminary data.</text>
</comment>
<evidence type="ECO:0000313" key="10">
    <source>
        <dbReference type="Proteomes" id="UP000824238"/>
    </source>
</evidence>
<evidence type="ECO:0000256" key="1">
    <source>
        <dbReference type="ARBA" id="ARBA00004651"/>
    </source>
</evidence>
<evidence type="ECO:0000256" key="3">
    <source>
        <dbReference type="ARBA" id="ARBA00022448"/>
    </source>
</evidence>
<evidence type="ECO:0000256" key="2">
    <source>
        <dbReference type="ARBA" id="ARBA00010145"/>
    </source>
</evidence>
<keyword evidence="7 8" id="KW-0472">Membrane</keyword>
<dbReference type="GO" id="GO:0005886">
    <property type="term" value="C:plasma membrane"/>
    <property type="evidence" value="ECO:0007669"/>
    <property type="project" value="UniProtKB-SubCell"/>
</dbReference>
<dbReference type="PANTHER" id="PTHR36838">
    <property type="entry name" value="AUXIN EFFLUX CARRIER FAMILY PROTEIN"/>
    <property type="match status" value="1"/>
</dbReference>
<feature type="transmembrane region" description="Helical" evidence="8">
    <location>
        <begin position="6"/>
        <end position="28"/>
    </location>
</feature>
<dbReference type="Gene3D" id="1.20.1530.20">
    <property type="match status" value="1"/>
</dbReference>
<dbReference type="AlphaFoldDB" id="A0A9D1DJW6"/>
<dbReference type="GO" id="GO:0055085">
    <property type="term" value="P:transmembrane transport"/>
    <property type="evidence" value="ECO:0007669"/>
    <property type="project" value="InterPro"/>
</dbReference>